<dbReference type="PANTHER" id="PTHR46240:SF1">
    <property type="entry name" value="SERINE_THREONINE-PROTEIN KINASE ULK4"/>
    <property type="match status" value="1"/>
</dbReference>
<organism evidence="2 3">
    <name type="scientific">Rotaria socialis</name>
    <dbReference type="NCBI Taxonomy" id="392032"/>
    <lineage>
        <taxon>Eukaryota</taxon>
        <taxon>Metazoa</taxon>
        <taxon>Spiralia</taxon>
        <taxon>Gnathifera</taxon>
        <taxon>Rotifera</taxon>
        <taxon>Eurotatoria</taxon>
        <taxon>Bdelloidea</taxon>
        <taxon>Philodinida</taxon>
        <taxon>Philodinidae</taxon>
        <taxon>Rotaria</taxon>
    </lineage>
</organism>
<dbReference type="AlphaFoldDB" id="A0A821UKZ1"/>
<dbReference type="InterPro" id="IPR045906">
    <property type="entry name" value="ULK4"/>
</dbReference>
<dbReference type="Gene3D" id="1.10.510.10">
    <property type="entry name" value="Transferase(Phosphotransferase) domain 1"/>
    <property type="match status" value="1"/>
</dbReference>
<accession>A0A821UKZ1</accession>
<dbReference type="SUPFAM" id="SSF56112">
    <property type="entry name" value="Protein kinase-like (PK-like)"/>
    <property type="match status" value="1"/>
</dbReference>
<dbReference type="PROSITE" id="PS50011">
    <property type="entry name" value="PROTEIN_KINASE_DOM"/>
    <property type="match status" value="1"/>
</dbReference>
<dbReference type="PANTHER" id="PTHR46240">
    <property type="entry name" value="SER/THR PROTEIN KINASE ULK4"/>
    <property type="match status" value="1"/>
</dbReference>
<sequence length="210" mass="24639">MDNFLIYEEIQKRDSCIVYRGRIKRSIDFVMIYCVDKFKRHELSNLVRLMYELDHPNIMKFREWYETTNHLWLVMDLCDGGSLKSIIQADGSLPETSIRTIGVHICQGLYYLHQQDILFCDLNPEKIVSEGSNVFKLGNMTLSRMKGENLQAIFDETYDNYLDDVYRGKERPKAQTENFFYTAPEVLRGGEYSVSSDLWSLGCILYEMFA</sequence>
<name>A0A821UKZ1_9BILA</name>
<reference evidence="2" key="1">
    <citation type="submission" date="2021-02" db="EMBL/GenBank/DDBJ databases">
        <authorList>
            <person name="Nowell W R."/>
        </authorList>
    </citation>
    <scope>NUCLEOTIDE SEQUENCE</scope>
</reference>
<dbReference type="Proteomes" id="UP000663848">
    <property type="component" value="Unassembled WGS sequence"/>
</dbReference>
<evidence type="ECO:0000259" key="1">
    <source>
        <dbReference type="PROSITE" id="PS50011"/>
    </source>
</evidence>
<dbReference type="InterPro" id="IPR011009">
    <property type="entry name" value="Kinase-like_dom_sf"/>
</dbReference>
<gene>
    <name evidence="2" type="ORF">QYT958_LOCUS30152</name>
</gene>
<dbReference type="InterPro" id="IPR000719">
    <property type="entry name" value="Prot_kinase_dom"/>
</dbReference>
<comment type="caution">
    <text evidence="2">The sequence shown here is derived from an EMBL/GenBank/DDBJ whole genome shotgun (WGS) entry which is preliminary data.</text>
</comment>
<feature type="domain" description="Protein kinase" evidence="1">
    <location>
        <begin position="4"/>
        <end position="210"/>
    </location>
</feature>
<dbReference type="GO" id="GO:0004672">
    <property type="term" value="F:protein kinase activity"/>
    <property type="evidence" value="ECO:0007669"/>
    <property type="project" value="InterPro"/>
</dbReference>
<proteinExistence type="predicted"/>
<dbReference type="GO" id="GO:0005524">
    <property type="term" value="F:ATP binding"/>
    <property type="evidence" value="ECO:0007669"/>
    <property type="project" value="InterPro"/>
</dbReference>
<evidence type="ECO:0000313" key="2">
    <source>
        <dbReference type="EMBL" id="CAF4891817.1"/>
    </source>
</evidence>
<evidence type="ECO:0000313" key="3">
    <source>
        <dbReference type="Proteomes" id="UP000663848"/>
    </source>
</evidence>
<dbReference type="EMBL" id="CAJOBR010009354">
    <property type="protein sequence ID" value="CAF4891817.1"/>
    <property type="molecule type" value="Genomic_DNA"/>
</dbReference>
<feature type="non-terminal residue" evidence="2">
    <location>
        <position position="210"/>
    </location>
</feature>
<dbReference type="Pfam" id="PF00069">
    <property type="entry name" value="Pkinase"/>
    <property type="match status" value="1"/>
</dbReference>
<protein>
    <recommendedName>
        <fullName evidence="1">Protein kinase domain-containing protein</fullName>
    </recommendedName>
</protein>